<feature type="transmembrane region" description="Helical" evidence="9">
    <location>
        <begin position="53"/>
        <end position="75"/>
    </location>
</feature>
<keyword evidence="4" id="KW-1003">Cell membrane</keyword>
<evidence type="ECO:0000256" key="9">
    <source>
        <dbReference type="SAM" id="Phobius"/>
    </source>
</evidence>
<feature type="transmembrane region" description="Helical" evidence="9">
    <location>
        <begin position="274"/>
        <end position="299"/>
    </location>
</feature>
<dbReference type="GO" id="GO:0005886">
    <property type="term" value="C:plasma membrane"/>
    <property type="evidence" value="ECO:0007669"/>
    <property type="project" value="UniProtKB-SubCell"/>
</dbReference>
<feature type="compositionally biased region" description="Polar residues" evidence="8">
    <location>
        <begin position="422"/>
        <end position="431"/>
    </location>
</feature>
<proteinExistence type="inferred from homology"/>
<dbReference type="OrthoDB" id="1099at2759"/>
<keyword evidence="6 9" id="KW-1133">Transmembrane helix</keyword>
<comment type="caution">
    <text evidence="10">The sequence shown here is derived from an EMBL/GenBank/DDBJ whole genome shotgun (WGS) entry which is preliminary data.</text>
</comment>
<feature type="transmembrane region" description="Helical" evidence="9">
    <location>
        <begin position="351"/>
        <end position="371"/>
    </location>
</feature>
<evidence type="ECO:0000256" key="6">
    <source>
        <dbReference type="ARBA" id="ARBA00022989"/>
    </source>
</evidence>
<comment type="similarity">
    <text evidence="2">Belongs to the tellurite-resistance/dicarboxylate transporter (TDT) family.</text>
</comment>
<reference evidence="10" key="1">
    <citation type="journal article" date="2020" name="Stud. Mycol.">
        <title>101 Dothideomycetes genomes: a test case for predicting lifestyles and emergence of pathogens.</title>
        <authorList>
            <person name="Haridas S."/>
            <person name="Albert R."/>
            <person name="Binder M."/>
            <person name="Bloem J."/>
            <person name="Labutti K."/>
            <person name="Salamov A."/>
            <person name="Andreopoulos B."/>
            <person name="Baker S."/>
            <person name="Barry K."/>
            <person name="Bills G."/>
            <person name="Bluhm B."/>
            <person name="Cannon C."/>
            <person name="Castanera R."/>
            <person name="Culley D."/>
            <person name="Daum C."/>
            <person name="Ezra D."/>
            <person name="Gonzalez J."/>
            <person name="Henrissat B."/>
            <person name="Kuo A."/>
            <person name="Liang C."/>
            <person name="Lipzen A."/>
            <person name="Lutzoni F."/>
            <person name="Magnuson J."/>
            <person name="Mondo S."/>
            <person name="Nolan M."/>
            <person name="Ohm R."/>
            <person name="Pangilinan J."/>
            <person name="Park H.-J."/>
            <person name="Ramirez L."/>
            <person name="Alfaro M."/>
            <person name="Sun H."/>
            <person name="Tritt A."/>
            <person name="Yoshinaga Y."/>
            <person name="Zwiers L.-H."/>
            <person name="Turgeon B."/>
            <person name="Goodwin S."/>
            <person name="Spatafora J."/>
            <person name="Crous P."/>
            <person name="Grigoriev I."/>
        </authorList>
    </citation>
    <scope>NUCLEOTIDE SEQUENCE</scope>
    <source>
        <strain evidence="10">CBS 133067</strain>
    </source>
</reference>
<feature type="transmembrane region" description="Helical" evidence="9">
    <location>
        <begin position="12"/>
        <end position="33"/>
    </location>
</feature>
<evidence type="ECO:0000256" key="2">
    <source>
        <dbReference type="ARBA" id="ARBA00008566"/>
    </source>
</evidence>
<evidence type="ECO:0000256" key="7">
    <source>
        <dbReference type="ARBA" id="ARBA00023136"/>
    </source>
</evidence>
<dbReference type="InterPro" id="IPR004695">
    <property type="entry name" value="SLAC1/Mae1/Ssu1/TehA"/>
</dbReference>
<gene>
    <name evidence="10" type="ORF">NA57DRAFT_73007</name>
</gene>
<comment type="subcellular location">
    <subcellularLocation>
        <location evidence="1">Cell membrane</location>
        <topology evidence="1">Multi-pass membrane protein</topology>
    </subcellularLocation>
</comment>
<feature type="transmembrane region" description="Helical" evidence="9">
    <location>
        <begin position="127"/>
        <end position="146"/>
    </location>
</feature>
<dbReference type="InterPro" id="IPR051629">
    <property type="entry name" value="Sulfite_efflux_TDT"/>
</dbReference>
<dbReference type="PANTHER" id="PTHR31686">
    <property type="match status" value="1"/>
</dbReference>
<keyword evidence="7 9" id="KW-0472">Membrane</keyword>
<dbReference type="EMBL" id="ML978123">
    <property type="protein sequence ID" value="KAF2101568.1"/>
    <property type="molecule type" value="Genomic_DNA"/>
</dbReference>
<dbReference type="Gene3D" id="1.50.10.150">
    <property type="entry name" value="Voltage-dependent anion channel"/>
    <property type="match status" value="1"/>
</dbReference>
<dbReference type="Proteomes" id="UP000799772">
    <property type="component" value="Unassembled WGS sequence"/>
</dbReference>
<organism evidence="10 11">
    <name type="scientific">Rhizodiscina lignyota</name>
    <dbReference type="NCBI Taxonomy" id="1504668"/>
    <lineage>
        <taxon>Eukaryota</taxon>
        <taxon>Fungi</taxon>
        <taxon>Dikarya</taxon>
        <taxon>Ascomycota</taxon>
        <taxon>Pezizomycotina</taxon>
        <taxon>Dothideomycetes</taxon>
        <taxon>Pleosporomycetidae</taxon>
        <taxon>Aulographales</taxon>
        <taxon>Rhizodiscinaceae</taxon>
        <taxon>Rhizodiscina</taxon>
    </lineage>
</organism>
<dbReference type="PANTHER" id="PTHR31686:SF1">
    <property type="entry name" value="SULFITE EFFLUX PUMP SSU1"/>
    <property type="match status" value="1"/>
</dbReference>
<feature type="compositionally biased region" description="Basic and acidic residues" evidence="8">
    <location>
        <begin position="397"/>
        <end position="414"/>
    </location>
</feature>
<feature type="transmembrane region" description="Helical" evidence="9">
    <location>
        <begin position="320"/>
        <end position="339"/>
    </location>
</feature>
<evidence type="ECO:0008006" key="12">
    <source>
        <dbReference type="Google" id="ProtNLM"/>
    </source>
</evidence>
<evidence type="ECO:0000256" key="1">
    <source>
        <dbReference type="ARBA" id="ARBA00004651"/>
    </source>
</evidence>
<feature type="region of interest" description="Disordered" evidence="8">
    <location>
        <begin position="395"/>
        <end position="439"/>
    </location>
</feature>
<evidence type="ECO:0000313" key="11">
    <source>
        <dbReference type="Proteomes" id="UP000799772"/>
    </source>
</evidence>
<name>A0A9P4IKC6_9PEZI</name>
<feature type="transmembrane region" description="Helical" evidence="9">
    <location>
        <begin position="197"/>
        <end position="216"/>
    </location>
</feature>
<evidence type="ECO:0000256" key="4">
    <source>
        <dbReference type="ARBA" id="ARBA00022475"/>
    </source>
</evidence>
<accession>A0A9P4IKC6</accession>
<feature type="transmembrane region" description="Helical" evidence="9">
    <location>
        <begin position="158"/>
        <end position="177"/>
    </location>
</feature>
<dbReference type="Pfam" id="PF03595">
    <property type="entry name" value="SLAC1"/>
    <property type="match status" value="1"/>
</dbReference>
<evidence type="ECO:0000256" key="3">
    <source>
        <dbReference type="ARBA" id="ARBA00022448"/>
    </source>
</evidence>
<dbReference type="GO" id="GO:0000319">
    <property type="term" value="F:sulfite transmembrane transporter activity"/>
    <property type="evidence" value="ECO:0007669"/>
    <property type="project" value="TreeGrafter"/>
</dbReference>
<sequence>MALLHGGRRPSWSDVLLSFSPAWFTVCMGTGAMQQLLFNFPYPSTQSPQWMRNLGFCFWVLDVVLFGIFTVVLVARYMSYPKLMYKSISEFPTCSFLGAIPIAFDTIVEGVISYYGKHDSGKWAAFALFWVAVAMTITVSFGLLLYQMISSRRRRIEDVAGLWLMTAAPVVIVAALGSNMSTQFSEKVNVTVMLVSFLLWTCGLMLVHLVMMCYFWRLVAYGLPSEQLLPSSFLPMAPLSQGASGGLQLSIAFSTYLQSSDFTLTQSTPVQFPAVAVIAVAESVHWAGVLAALALLAYATFWLIEASLAMSYKRPRSFSIGMWSLTFPYASYTSAWALLAKDLRNHGMAGFAAANTVIASLVWLFCAGMTIRNTVFTGQLFIFVAAADGEASLQRRNGVESKRDTEQKETHLMDEMNGNAGGSRTPTQSEHGSGFKLDE</sequence>
<evidence type="ECO:0000256" key="5">
    <source>
        <dbReference type="ARBA" id="ARBA00022692"/>
    </source>
</evidence>
<protein>
    <recommendedName>
        <fullName evidence="12">C4-dicarboxylate transporter/malic acid transport protein</fullName>
    </recommendedName>
</protein>
<evidence type="ECO:0000256" key="8">
    <source>
        <dbReference type="SAM" id="MobiDB-lite"/>
    </source>
</evidence>
<keyword evidence="11" id="KW-1185">Reference proteome</keyword>
<evidence type="ECO:0000313" key="10">
    <source>
        <dbReference type="EMBL" id="KAF2101568.1"/>
    </source>
</evidence>
<dbReference type="AlphaFoldDB" id="A0A9P4IKC6"/>
<dbReference type="InterPro" id="IPR038665">
    <property type="entry name" value="Voltage-dep_anion_channel_sf"/>
</dbReference>
<keyword evidence="3" id="KW-0813">Transport</keyword>
<keyword evidence="5 9" id="KW-0812">Transmembrane</keyword>